<reference evidence="2" key="1">
    <citation type="journal article" date="2020" name="Nature">
        <title>Giant virus diversity and host interactions through global metagenomics.</title>
        <authorList>
            <person name="Schulz F."/>
            <person name="Roux S."/>
            <person name="Paez-Espino D."/>
            <person name="Jungbluth S."/>
            <person name="Walsh D.A."/>
            <person name="Denef V.J."/>
            <person name="McMahon K.D."/>
            <person name="Konstantinidis K.T."/>
            <person name="Eloe-Fadrosh E.A."/>
            <person name="Kyrpides N.C."/>
            <person name="Woyke T."/>
        </authorList>
    </citation>
    <scope>NUCLEOTIDE SEQUENCE</scope>
    <source>
        <strain evidence="2">GVMAG-M-3300027833-11</strain>
    </source>
</reference>
<keyword evidence="1" id="KW-1133">Transmembrane helix</keyword>
<feature type="transmembrane region" description="Helical" evidence="1">
    <location>
        <begin position="126"/>
        <end position="151"/>
    </location>
</feature>
<dbReference type="AlphaFoldDB" id="A0A6C0LHZ2"/>
<evidence type="ECO:0008006" key="3">
    <source>
        <dbReference type="Google" id="ProtNLM"/>
    </source>
</evidence>
<keyword evidence="1" id="KW-0812">Transmembrane</keyword>
<accession>A0A6C0LHZ2</accession>
<feature type="transmembrane region" description="Helical" evidence="1">
    <location>
        <begin position="92"/>
        <end position="114"/>
    </location>
</feature>
<proteinExistence type="predicted"/>
<organism evidence="2">
    <name type="scientific">viral metagenome</name>
    <dbReference type="NCBI Taxonomy" id="1070528"/>
    <lineage>
        <taxon>unclassified sequences</taxon>
        <taxon>metagenomes</taxon>
        <taxon>organismal metagenomes</taxon>
    </lineage>
</organism>
<evidence type="ECO:0000256" key="1">
    <source>
        <dbReference type="SAM" id="Phobius"/>
    </source>
</evidence>
<dbReference type="SUPFAM" id="SSF49899">
    <property type="entry name" value="Concanavalin A-like lectins/glucanases"/>
    <property type="match status" value="1"/>
</dbReference>
<keyword evidence="1" id="KW-0472">Membrane</keyword>
<feature type="transmembrane region" description="Helical" evidence="1">
    <location>
        <begin position="194"/>
        <end position="213"/>
    </location>
</feature>
<feature type="transmembrane region" description="Helical" evidence="1">
    <location>
        <begin position="21"/>
        <end position="41"/>
    </location>
</feature>
<dbReference type="Gene3D" id="2.60.120.200">
    <property type="match status" value="1"/>
</dbReference>
<protein>
    <recommendedName>
        <fullName evidence="3">LamG-like jellyroll fold domain-containing protein</fullName>
    </recommendedName>
</protein>
<evidence type="ECO:0000313" key="2">
    <source>
        <dbReference type="EMBL" id="QHU30117.1"/>
    </source>
</evidence>
<dbReference type="EMBL" id="MN740503">
    <property type="protein sequence ID" value="QHU30117.1"/>
    <property type="molecule type" value="Genomic_DNA"/>
</dbReference>
<feature type="transmembrane region" description="Helical" evidence="1">
    <location>
        <begin position="163"/>
        <end position="182"/>
    </location>
</feature>
<feature type="transmembrane region" description="Helical" evidence="1">
    <location>
        <begin position="53"/>
        <end position="72"/>
    </location>
</feature>
<sequence length="408" mass="46445">MIPKVKEYYHDGMAVVVTNPKYYALACLIEMVIMILIIYKWSPFKISENHPALANILILMFGFMQMMSYFFVKNKNILKEKGIDVKPTLFDLFIKVIFTVVTICASVTIIYGLLWVLTHFPSFQNIFTFTVDLLIACGVIALLYLVFLPMINAGKTKEGKSSILSLLGAFILYAPCAMIDLVDWFKYQYSITTKTVWLVLAAEAFFVAIRFVIPKITSFLLNMNGEHLLRDPIYLSEQTTLGSYDILHNNDKNGDNIRNYHYSISAWFWINPQPPNTRASYTKYTNILEFGGKPALEYNGLENTLRVKCNIKGDTDVVIYETDDIQYQRWNNIVINYDGGNMDVFINGQLVGSRPGVAPYMTFENINVGAENGIEGGICNVVYYHDILQARQIDNVYRALGSMPNPVL</sequence>
<name>A0A6C0LHZ2_9ZZZZ</name>
<dbReference type="InterPro" id="IPR013320">
    <property type="entry name" value="ConA-like_dom_sf"/>
</dbReference>
<dbReference type="Pfam" id="PF13385">
    <property type="entry name" value="Laminin_G_3"/>
    <property type="match status" value="1"/>
</dbReference>